<dbReference type="GO" id="GO:0016853">
    <property type="term" value="F:isomerase activity"/>
    <property type="evidence" value="ECO:0007669"/>
    <property type="project" value="UniProtKB-KW"/>
</dbReference>
<keyword evidence="14" id="KW-1185">Reference proteome</keyword>
<dbReference type="PANTHER" id="PTHR30525:SF0">
    <property type="entry name" value="1-DEOXY-D-XYLULOSE 5-PHOSPHATE REDUCTOISOMERASE, CHLOROPLASTIC"/>
    <property type="match status" value="1"/>
</dbReference>
<dbReference type="Pfam" id="PF13288">
    <property type="entry name" value="DXPR_C"/>
    <property type="match status" value="1"/>
</dbReference>
<feature type="binding site" evidence="9">
    <location>
        <position position="227"/>
    </location>
    <ligand>
        <name>Mn(2+)</name>
        <dbReference type="ChEBI" id="CHEBI:29035"/>
    </ligand>
</feature>
<feature type="binding site" evidence="9">
    <location>
        <position position="157"/>
    </location>
    <ligand>
        <name>1-deoxy-D-xylulose 5-phosphate</name>
        <dbReference type="ChEBI" id="CHEBI:57792"/>
    </ligand>
</feature>
<feature type="binding site" evidence="9">
    <location>
        <position position="158"/>
    </location>
    <ligand>
        <name>Mn(2+)</name>
        <dbReference type="ChEBI" id="CHEBI:29035"/>
    </ligand>
</feature>
<keyword evidence="9" id="KW-0460">Magnesium</keyword>
<feature type="binding site" evidence="9">
    <location>
        <position position="218"/>
    </location>
    <ligand>
        <name>1-deoxy-D-xylulose 5-phosphate</name>
        <dbReference type="ChEBI" id="CHEBI:57792"/>
    </ligand>
</feature>
<evidence type="ECO:0000313" key="13">
    <source>
        <dbReference type="EMBL" id="KXZ59721.1"/>
    </source>
</evidence>
<comment type="pathway">
    <text evidence="1 9">Isoprenoid biosynthesis; isopentenyl diphosphate biosynthesis via DXP pathway; isopentenyl diphosphate from 1-deoxy-D-xylulose 5-phosphate: step 1/6.</text>
</comment>
<dbReference type="SUPFAM" id="SSF55347">
    <property type="entry name" value="Glyceraldehyde-3-phosphate dehydrogenase-like, C-terminal domain"/>
    <property type="match status" value="1"/>
</dbReference>
<dbReference type="GO" id="GO:0051484">
    <property type="term" value="P:isopentenyl diphosphate biosynthetic process, methylerythritol 4-phosphate pathway involved in terpenoid biosynthetic process"/>
    <property type="evidence" value="ECO:0007669"/>
    <property type="project" value="TreeGrafter"/>
</dbReference>
<feature type="binding site" evidence="9">
    <location>
        <position position="205"/>
    </location>
    <ligand>
        <name>1-deoxy-D-xylulose 5-phosphate</name>
        <dbReference type="ChEBI" id="CHEBI:57792"/>
    </ligand>
</feature>
<dbReference type="Pfam" id="PF08436">
    <property type="entry name" value="DXP_redisom_C"/>
    <property type="match status" value="1"/>
</dbReference>
<feature type="binding site" evidence="9">
    <location>
        <position position="227"/>
    </location>
    <ligand>
        <name>1-deoxy-D-xylulose 5-phosphate</name>
        <dbReference type="ChEBI" id="CHEBI:57792"/>
    </ligand>
</feature>
<keyword evidence="13" id="KW-0413">Isomerase</keyword>
<comment type="similarity">
    <text evidence="2 9">Belongs to the DXR family.</text>
</comment>
<feature type="binding site" evidence="9">
    <location>
        <position position="130"/>
    </location>
    <ligand>
        <name>NADPH</name>
        <dbReference type="ChEBI" id="CHEBI:57783"/>
    </ligand>
</feature>
<keyword evidence="5 9" id="KW-0560">Oxidoreductase</keyword>
<accession>A0A150HCC7</accession>
<feature type="binding site" evidence="9">
    <location>
        <position position="158"/>
    </location>
    <ligand>
        <name>1-deoxy-D-xylulose 5-phosphate</name>
        <dbReference type="ChEBI" id="CHEBI:57792"/>
    </ligand>
</feature>
<dbReference type="SUPFAM" id="SSF69055">
    <property type="entry name" value="1-deoxy-D-xylulose-5-phosphate reductoisomerase, C-terminal domain"/>
    <property type="match status" value="1"/>
</dbReference>
<dbReference type="RefSeq" id="WP_062019506.1">
    <property type="nucleotide sequence ID" value="NZ_LQQC01000002.1"/>
</dbReference>
<keyword evidence="7 9" id="KW-0414">Isoprene biosynthesis</keyword>
<dbReference type="EC" id="1.1.1.267" evidence="9"/>
<evidence type="ECO:0000259" key="11">
    <source>
        <dbReference type="Pfam" id="PF08436"/>
    </source>
</evidence>
<dbReference type="HAMAP" id="MF_00183">
    <property type="entry name" value="DXP_reductoisom"/>
    <property type="match status" value="1"/>
</dbReference>
<feature type="binding site" evidence="9">
    <location>
        <position position="182"/>
    </location>
    <ligand>
        <name>1-deoxy-D-xylulose 5-phosphate</name>
        <dbReference type="ChEBI" id="CHEBI:57792"/>
    </ligand>
</feature>
<comment type="caution">
    <text evidence="9">Lacks conserved residue(s) required for the propagation of feature annotation.</text>
</comment>
<feature type="binding site" evidence="9">
    <location>
        <position position="131"/>
    </location>
    <ligand>
        <name>1-deoxy-D-xylulose 5-phosphate</name>
        <dbReference type="ChEBI" id="CHEBI:57792"/>
    </ligand>
</feature>
<dbReference type="AlphaFoldDB" id="A0A150HCC7"/>
<feature type="binding site" evidence="9">
    <location>
        <position position="211"/>
    </location>
    <ligand>
        <name>NADPH</name>
        <dbReference type="ChEBI" id="CHEBI:57783"/>
    </ligand>
</feature>
<dbReference type="Gene3D" id="1.10.1740.10">
    <property type="match status" value="1"/>
</dbReference>
<dbReference type="PIRSF" id="PIRSF006205">
    <property type="entry name" value="Dxp_reductismrs"/>
    <property type="match status" value="1"/>
</dbReference>
<feature type="binding site" evidence="9">
    <location>
        <position position="13"/>
    </location>
    <ligand>
        <name>NADPH</name>
        <dbReference type="ChEBI" id="CHEBI:57783"/>
    </ligand>
</feature>
<feature type="binding site" evidence="9">
    <location>
        <position position="156"/>
    </location>
    <ligand>
        <name>Mn(2+)</name>
        <dbReference type="ChEBI" id="CHEBI:29035"/>
    </ligand>
</feature>
<comment type="caution">
    <text evidence="13">The sequence shown here is derived from an EMBL/GenBank/DDBJ whole genome shotgun (WGS) entry which is preliminary data.</text>
</comment>
<dbReference type="GO" id="GO:0030145">
    <property type="term" value="F:manganese ion binding"/>
    <property type="evidence" value="ECO:0007669"/>
    <property type="project" value="TreeGrafter"/>
</dbReference>
<protein>
    <recommendedName>
        <fullName evidence="9">1-deoxy-D-xylulose 5-phosphate reductoisomerase</fullName>
        <shortName evidence="9">DXP reductoisomerase</shortName>
        <ecNumber evidence="9">1.1.1.267</ecNumber>
    </recommendedName>
    <alternativeName>
        <fullName evidence="9">1-deoxyxylulose-5-phosphate reductoisomerase</fullName>
    </alternativeName>
    <alternativeName>
        <fullName evidence="9">2-C-methyl-D-erythritol 4-phosphate synthase</fullName>
    </alternativeName>
</protein>
<dbReference type="PATRIC" id="fig|479117.4.peg.190"/>
<dbReference type="InterPro" id="IPR026877">
    <property type="entry name" value="DXPR_C"/>
</dbReference>
<evidence type="ECO:0000256" key="4">
    <source>
        <dbReference type="ARBA" id="ARBA00022857"/>
    </source>
</evidence>
<dbReference type="PANTHER" id="PTHR30525">
    <property type="entry name" value="1-DEOXY-D-XYLULOSE 5-PHOSPHATE REDUCTOISOMERASE"/>
    <property type="match status" value="1"/>
</dbReference>
<sequence>MLHISVLGSTGSVGTQTLDVVSSHPDRFQIVGLVCHTNIADAAEQAVRFRARALGAVGASSPDEVERAVASAAAAAGVENPVEQVFVGPRAADEVARLEADTVLNAITGAAGLTATLAALESGTDVALANKESLIIGGDVVMEAAAGTGARLLPVDSEHSAVWQALRSGRREEVSRLVITASGGPFRGMTQSDLEAVTPAQALKHPTWDMGKVITTNSATLVNKGLEVIEAHLLFDIPYDQISVVVHPQSQVHSMVEYVDGSTIAQVSPPDMKLPIAYALGYEERLSNITTPNRWDEPTQWTFEPVDHEAFPALRLAVRAGRLGGTAPAVYNAANEVLVDAFHAGQISFPGISRGISAALDAHAPQDGKLTAELVLAADREAREFAKRWVAEQASGGGDRA</sequence>
<dbReference type="Proteomes" id="UP000243589">
    <property type="component" value="Unassembled WGS sequence"/>
</dbReference>
<keyword evidence="4 9" id="KW-0521">NADP</keyword>
<evidence type="ECO:0000256" key="8">
    <source>
        <dbReference type="ARBA" id="ARBA00048543"/>
    </source>
</evidence>
<evidence type="ECO:0000256" key="1">
    <source>
        <dbReference type="ARBA" id="ARBA00005094"/>
    </source>
</evidence>
<feature type="binding site" evidence="9">
    <location>
        <position position="12"/>
    </location>
    <ligand>
        <name>NADPH</name>
        <dbReference type="ChEBI" id="CHEBI:57783"/>
    </ligand>
</feature>
<dbReference type="InterPro" id="IPR036169">
    <property type="entry name" value="DXPR_C_sf"/>
</dbReference>
<dbReference type="UniPathway" id="UPA00056">
    <property type="reaction ID" value="UER00092"/>
</dbReference>
<evidence type="ECO:0000256" key="9">
    <source>
        <dbReference type="HAMAP-Rule" id="MF_00183"/>
    </source>
</evidence>
<dbReference type="GO" id="GO:0030604">
    <property type="term" value="F:1-deoxy-D-xylulose-5-phosphate reductoisomerase activity"/>
    <property type="evidence" value="ECO:0007669"/>
    <property type="project" value="UniProtKB-UniRule"/>
</dbReference>
<comment type="cofactor">
    <cofactor evidence="9">
        <name>Mg(2+)</name>
        <dbReference type="ChEBI" id="CHEBI:18420"/>
    </cofactor>
    <cofactor evidence="9">
        <name>Mn(2+)</name>
        <dbReference type="ChEBI" id="CHEBI:29035"/>
    </cofactor>
</comment>
<evidence type="ECO:0000313" key="14">
    <source>
        <dbReference type="Proteomes" id="UP000243589"/>
    </source>
</evidence>
<proteinExistence type="inferred from homology"/>
<dbReference type="SUPFAM" id="SSF51735">
    <property type="entry name" value="NAD(P)-binding Rossmann-fold domains"/>
    <property type="match status" value="1"/>
</dbReference>
<reference evidence="13 14" key="1">
    <citation type="submission" date="2016-01" db="EMBL/GenBank/DDBJ databases">
        <title>Use of Whole Genome Sequencing to ascertain that Brevibacterium massiliense (Roux, Raoult 2009) is a later heterotypic synonym of Brevibacterium ravenspurgense (Mages 2008).</title>
        <authorList>
            <person name="Bernier A.-M."/>
            <person name="Burdz T."/>
            <person name="Huynh C."/>
            <person name="Pachecho A.L."/>
            <person name="Wiebe D."/>
            <person name="Bonner C."/>
            <person name="Bernard K."/>
        </authorList>
    </citation>
    <scope>NUCLEOTIDE SEQUENCE [LARGE SCALE GENOMIC DNA]</scope>
    <source>
        <strain evidence="13 14">CCUG56047</strain>
    </source>
</reference>
<feature type="binding site" evidence="9">
    <location>
        <position position="38"/>
    </location>
    <ligand>
        <name>NADPH</name>
        <dbReference type="ChEBI" id="CHEBI:57783"/>
    </ligand>
</feature>
<evidence type="ECO:0000256" key="7">
    <source>
        <dbReference type="ARBA" id="ARBA00023229"/>
    </source>
</evidence>
<dbReference type="InterPro" id="IPR003821">
    <property type="entry name" value="DXP_reductoisomerase"/>
</dbReference>
<feature type="binding site" evidence="9">
    <location>
        <position position="10"/>
    </location>
    <ligand>
        <name>NADPH</name>
        <dbReference type="ChEBI" id="CHEBI:57783"/>
    </ligand>
</feature>
<keyword evidence="3 9" id="KW-0479">Metal-binding</keyword>
<dbReference type="Pfam" id="PF02670">
    <property type="entry name" value="DXP_reductoisom"/>
    <property type="match status" value="1"/>
</dbReference>
<dbReference type="InterPro" id="IPR036291">
    <property type="entry name" value="NAD(P)-bd_dom_sf"/>
</dbReference>
<dbReference type="InterPro" id="IPR013644">
    <property type="entry name" value="DXP_reductoisomerase_C"/>
</dbReference>
<dbReference type="EMBL" id="LQQC01000002">
    <property type="protein sequence ID" value="KXZ59721.1"/>
    <property type="molecule type" value="Genomic_DNA"/>
</dbReference>
<name>A0A150HCC7_9MICO</name>
<keyword evidence="6 9" id="KW-0464">Manganese</keyword>
<feature type="binding site" evidence="9">
    <location>
        <position position="224"/>
    </location>
    <ligand>
        <name>1-deoxy-D-xylulose 5-phosphate</name>
        <dbReference type="ChEBI" id="CHEBI:57792"/>
    </ligand>
</feature>
<organism evidence="13 14">
    <name type="scientific">Brevibacterium ravenspurgense</name>
    <dbReference type="NCBI Taxonomy" id="479117"/>
    <lineage>
        <taxon>Bacteria</taxon>
        <taxon>Bacillati</taxon>
        <taxon>Actinomycetota</taxon>
        <taxon>Actinomycetes</taxon>
        <taxon>Micrococcales</taxon>
        <taxon>Brevibacteriaceae</taxon>
        <taxon>Brevibacterium</taxon>
    </lineage>
</organism>
<feature type="domain" description="1-deoxy-D-xylulose 5-phosphate reductoisomerase N-terminal" evidence="10">
    <location>
        <begin position="4"/>
        <end position="138"/>
    </location>
</feature>
<evidence type="ECO:0000256" key="3">
    <source>
        <dbReference type="ARBA" id="ARBA00022723"/>
    </source>
</evidence>
<evidence type="ECO:0000256" key="5">
    <source>
        <dbReference type="ARBA" id="ARBA00023002"/>
    </source>
</evidence>
<comment type="catalytic activity">
    <reaction evidence="8">
        <text>2-C-methyl-D-erythritol 4-phosphate + NADP(+) = 1-deoxy-D-xylulose 5-phosphate + NADPH + H(+)</text>
        <dbReference type="Rhea" id="RHEA:13717"/>
        <dbReference type="ChEBI" id="CHEBI:15378"/>
        <dbReference type="ChEBI" id="CHEBI:57783"/>
        <dbReference type="ChEBI" id="CHEBI:57792"/>
        <dbReference type="ChEBI" id="CHEBI:58262"/>
        <dbReference type="ChEBI" id="CHEBI:58349"/>
        <dbReference type="EC" id="1.1.1.267"/>
    </reaction>
    <physiologicalReaction direction="right-to-left" evidence="8">
        <dbReference type="Rhea" id="RHEA:13719"/>
    </physiologicalReaction>
</comment>
<feature type="binding site" evidence="9">
    <location>
        <position position="11"/>
    </location>
    <ligand>
        <name>NADPH</name>
        <dbReference type="ChEBI" id="CHEBI:57783"/>
    </ligand>
</feature>
<evidence type="ECO:0000259" key="10">
    <source>
        <dbReference type="Pfam" id="PF02670"/>
    </source>
</evidence>
<feature type="domain" description="1-deoxy-D-xylulose 5-phosphate reductoisomerase C-terminal" evidence="11">
    <location>
        <begin position="152"/>
        <end position="235"/>
    </location>
</feature>
<dbReference type="Gene3D" id="3.40.50.720">
    <property type="entry name" value="NAD(P)-binding Rossmann-like Domain"/>
    <property type="match status" value="1"/>
</dbReference>
<dbReference type="GO" id="GO:0070402">
    <property type="term" value="F:NADPH binding"/>
    <property type="evidence" value="ECO:0007669"/>
    <property type="project" value="InterPro"/>
</dbReference>
<dbReference type="FunFam" id="3.40.50.720:FF:000045">
    <property type="entry name" value="1-deoxy-D-xylulose 5-phosphate reductoisomerase"/>
    <property type="match status" value="1"/>
</dbReference>
<gene>
    <name evidence="9 13" type="primary">dxr</name>
    <name evidence="13" type="ORF">Bravens_00193</name>
</gene>
<feature type="binding site" evidence="9">
    <location>
        <position position="132"/>
    </location>
    <ligand>
        <name>NADPH</name>
        <dbReference type="ChEBI" id="CHEBI:57783"/>
    </ligand>
</feature>
<evidence type="ECO:0000256" key="6">
    <source>
        <dbReference type="ARBA" id="ARBA00023211"/>
    </source>
</evidence>
<comment type="function">
    <text evidence="9">Catalyzes the NADPH-dependent rearrangement and reduction of 1-deoxy-D-xylulose-5-phosphate (DXP) to 2-C-methyl-D-erythritol 4-phosphate (MEP).</text>
</comment>
<dbReference type="InterPro" id="IPR013512">
    <property type="entry name" value="DXP_reductoisomerase_N"/>
</dbReference>
<dbReference type="NCBIfam" id="TIGR00243">
    <property type="entry name" value="Dxr"/>
    <property type="match status" value="1"/>
</dbReference>
<feature type="domain" description="DXP reductoisomerase C-terminal" evidence="12">
    <location>
        <begin position="268"/>
        <end position="384"/>
    </location>
</feature>
<evidence type="ECO:0000259" key="12">
    <source>
        <dbReference type="Pfam" id="PF13288"/>
    </source>
</evidence>
<feature type="binding site" evidence="9">
    <location>
        <position position="223"/>
    </location>
    <ligand>
        <name>1-deoxy-D-xylulose 5-phosphate</name>
        <dbReference type="ChEBI" id="CHEBI:57792"/>
    </ligand>
</feature>
<evidence type="ECO:0000256" key="2">
    <source>
        <dbReference type="ARBA" id="ARBA00006825"/>
    </source>
</evidence>